<proteinExistence type="predicted"/>
<feature type="region of interest" description="Disordered" evidence="1">
    <location>
        <begin position="533"/>
        <end position="616"/>
    </location>
</feature>
<accession>A0A0A9WPS4</accession>
<gene>
    <name evidence="2" type="ORF">CM83_15668</name>
</gene>
<feature type="non-terminal residue" evidence="2">
    <location>
        <position position="1"/>
    </location>
</feature>
<reference evidence="2" key="1">
    <citation type="journal article" date="2014" name="PLoS ONE">
        <title>Transcriptome-Based Identification of ABC Transporters in the Western Tarnished Plant Bug Lygus hesperus.</title>
        <authorList>
            <person name="Hull J.J."/>
            <person name="Chaney K."/>
            <person name="Geib S.M."/>
            <person name="Fabrick J.A."/>
            <person name="Brent C.S."/>
            <person name="Walsh D."/>
            <person name="Lavine L.C."/>
        </authorList>
    </citation>
    <scope>NUCLEOTIDE SEQUENCE</scope>
</reference>
<sequence>LPFYNSLLFPPINQIPVFEIFFFFCNMESSVFTQTIGPLPNAVELNLLLNEEDGNNKLSRSPTDQEIYCIIESESSDDELFDFRFADIDNETINVLSSDSEGEAVGESSKTVEIDQSIELVESEEEVTDILTNKQNTSNLKSNLKKTTPVMNSGPRIECNMDMGSELIERVNLISDDSDIENETEIVNIMLSDDHDESILNVKCLVDSGRMKIGKPSKTTALDRSEQVEREQEIVNILPNSESTSNVTSSVDRDWITENNRSSTGPRSMVSAVYSSCCVIDELLENGFNRKMEQSKISDERMKEIILQGRPFPNDSSVLCTYVESIFKVAQNDFTTFPWLTACMSLEILLCWPCSMVSWECKVLQSDLNNELAVNSLLSHSTLSSHKYAEVQYGSWLKDYTQNKSPKFVSSDCSKTAQSVEIYGKHAGVKHGSTGKKKRAKQPKIDEYKNMTTPLSKPIIILPEEDFLGIKKTALIHSSKTIIVTDIRQIRKMSKKRRGVAALENTSTISLTELGNEVVVPMLNASNRGANKAVPIKPHKTVPKTKNTSNQTKHDVIANVEAEGESDQPHSDVTCEVDIDRELDKIASTPTSTTVNGTVLSGSSKSQKSPQQEVSG</sequence>
<organism evidence="2">
    <name type="scientific">Lygus hesperus</name>
    <name type="common">Western plant bug</name>
    <dbReference type="NCBI Taxonomy" id="30085"/>
    <lineage>
        <taxon>Eukaryota</taxon>
        <taxon>Metazoa</taxon>
        <taxon>Ecdysozoa</taxon>
        <taxon>Arthropoda</taxon>
        <taxon>Hexapoda</taxon>
        <taxon>Insecta</taxon>
        <taxon>Pterygota</taxon>
        <taxon>Neoptera</taxon>
        <taxon>Paraneoptera</taxon>
        <taxon>Hemiptera</taxon>
        <taxon>Heteroptera</taxon>
        <taxon>Panheteroptera</taxon>
        <taxon>Cimicomorpha</taxon>
        <taxon>Miridae</taxon>
        <taxon>Mirini</taxon>
        <taxon>Lygus</taxon>
    </lineage>
</organism>
<dbReference type="AlphaFoldDB" id="A0A0A9WPS4"/>
<evidence type="ECO:0000256" key="1">
    <source>
        <dbReference type="SAM" id="MobiDB-lite"/>
    </source>
</evidence>
<evidence type="ECO:0000313" key="2">
    <source>
        <dbReference type="EMBL" id="JAG06850.1"/>
    </source>
</evidence>
<dbReference type="EMBL" id="GBHO01036754">
    <property type="protein sequence ID" value="JAG06850.1"/>
    <property type="molecule type" value="Transcribed_RNA"/>
</dbReference>
<feature type="non-terminal residue" evidence="2">
    <location>
        <position position="616"/>
    </location>
</feature>
<feature type="compositionally biased region" description="Polar residues" evidence="1">
    <location>
        <begin position="588"/>
        <end position="600"/>
    </location>
</feature>
<reference evidence="2" key="2">
    <citation type="submission" date="2014-07" db="EMBL/GenBank/DDBJ databases">
        <authorList>
            <person name="Hull J."/>
        </authorList>
    </citation>
    <scope>NUCLEOTIDE SEQUENCE</scope>
</reference>
<feature type="compositionally biased region" description="Low complexity" evidence="1">
    <location>
        <begin position="601"/>
        <end position="616"/>
    </location>
</feature>
<name>A0A0A9WPS4_LYGHE</name>
<protein>
    <submittedName>
        <fullName evidence="2">Putative Holliday junction resolvase</fullName>
    </submittedName>
</protein>